<accession>A0A3R7GUH0</accession>
<evidence type="ECO:0000313" key="3">
    <source>
        <dbReference type="EMBL" id="RKD93621.1"/>
    </source>
</evidence>
<dbReference type="EMBL" id="RAPO01000003">
    <property type="protein sequence ID" value="RKD93621.1"/>
    <property type="molecule type" value="Genomic_DNA"/>
</dbReference>
<feature type="compositionally biased region" description="Basic and acidic residues" evidence="1">
    <location>
        <begin position="16"/>
        <end position="29"/>
    </location>
</feature>
<evidence type="ECO:0000313" key="4">
    <source>
        <dbReference type="Proteomes" id="UP000283805"/>
    </source>
</evidence>
<feature type="region of interest" description="Disordered" evidence="1">
    <location>
        <begin position="1"/>
        <end position="29"/>
    </location>
</feature>
<feature type="domain" description="DUF5786" evidence="2">
    <location>
        <begin position="8"/>
        <end position="60"/>
    </location>
</feature>
<comment type="caution">
    <text evidence="3">The sequence shown here is derived from an EMBL/GenBank/DDBJ whole genome shotgun (WGS) entry which is preliminary data.</text>
</comment>
<evidence type="ECO:0000259" key="2">
    <source>
        <dbReference type="Pfam" id="PF19099"/>
    </source>
</evidence>
<protein>
    <recommendedName>
        <fullName evidence="2">DUF5786 domain-containing protein</fullName>
    </recommendedName>
</protein>
<gene>
    <name evidence="3" type="ORF">ATJ93_3252</name>
</gene>
<reference evidence="3 4" key="1">
    <citation type="submission" date="2018-09" db="EMBL/GenBank/DDBJ databases">
        <title>Genomic Encyclopedia of Archaeal and Bacterial Type Strains, Phase II (KMG-II): from individual species to whole genera.</title>
        <authorList>
            <person name="Goeker M."/>
        </authorList>
    </citation>
    <scope>NUCLEOTIDE SEQUENCE [LARGE SCALE GENOMIC DNA]</scope>
    <source>
        <strain evidence="3 4">DSM 13151</strain>
    </source>
</reference>
<dbReference type="InterPro" id="IPR043902">
    <property type="entry name" value="DUF5786"/>
</dbReference>
<dbReference type="Pfam" id="PF19099">
    <property type="entry name" value="DUF5786"/>
    <property type="match status" value="1"/>
</dbReference>
<dbReference type="AlphaFoldDB" id="A0A3R7GUH0"/>
<proteinExistence type="predicted"/>
<sequence>MCMIAMSMGAYDEDEHERREHQSSRVDADFDDERTIYHGEVEYDSGESTEELLDQFEQIKTKSK</sequence>
<dbReference type="Proteomes" id="UP000283805">
    <property type="component" value="Unassembled WGS sequence"/>
</dbReference>
<organism evidence="3 4">
    <name type="scientific">Halopiger aswanensis</name>
    <dbReference type="NCBI Taxonomy" id="148449"/>
    <lineage>
        <taxon>Archaea</taxon>
        <taxon>Methanobacteriati</taxon>
        <taxon>Methanobacteriota</taxon>
        <taxon>Stenosarchaea group</taxon>
        <taxon>Halobacteria</taxon>
        <taxon>Halobacteriales</taxon>
        <taxon>Natrialbaceae</taxon>
        <taxon>Halopiger</taxon>
    </lineage>
</organism>
<keyword evidence="4" id="KW-1185">Reference proteome</keyword>
<name>A0A3R7GUH0_9EURY</name>
<evidence type="ECO:0000256" key="1">
    <source>
        <dbReference type="SAM" id="MobiDB-lite"/>
    </source>
</evidence>